<name>L7VK64_9FLAO</name>
<dbReference type="HOGENOM" id="CLU_004553_2_0_10"/>
<dbReference type="SUPFAM" id="SSF50249">
    <property type="entry name" value="Nucleic acid-binding proteins"/>
    <property type="match status" value="1"/>
</dbReference>
<dbReference type="GO" id="GO:0004816">
    <property type="term" value="F:asparagine-tRNA ligase activity"/>
    <property type="evidence" value="ECO:0007669"/>
    <property type="project" value="UniProtKB-UniRule"/>
</dbReference>
<dbReference type="InterPro" id="IPR004364">
    <property type="entry name" value="Aa-tRNA-synt_II"/>
</dbReference>
<keyword evidence="5 7" id="KW-0648">Protein biosynthesis</keyword>
<dbReference type="PANTHER" id="PTHR22594">
    <property type="entry name" value="ASPARTYL/LYSYL-TRNA SYNTHETASE"/>
    <property type="match status" value="1"/>
</dbReference>
<protein>
    <recommendedName>
        <fullName evidence="7">Asparagine--tRNA ligase</fullName>
        <ecNumber evidence="7">6.1.1.22</ecNumber>
    </recommendedName>
    <alternativeName>
        <fullName evidence="7">Asparaginyl-tRNA synthetase</fullName>
        <shortName evidence="7">AsnRS</shortName>
    </alternativeName>
</protein>
<organism evidence="9 10">
    <name type="scientific">Candidatus Uzinura diaspidicola str. ASNER</name>
    <dbReference type="NCBI Taxonomy" id="1133592"/>
    <lineage>
        <taxon>Bacteria</taxon>
        <taxon>Pseudomonadati</taxon>
        <taxon>Bacteroidota</taxon>
        <taxon>Flavobacteriia</taxon>
        <taxon>Flavobacteriales</taxon>
        <taxon>Candidatus Uzinura</taxon>
    </lineage>
</organism>
<comment type="catalytic activity">
    <reaction evidence="7">
        <text>tRNA(Asn) + L-asparagine + ATP = L-asparaginyl-tRNA(Asn) + AMP + diphosphate + H(+)</text>
        <dbReference type="Rhea" id="RHEA:11180"/>
        <dbReference type="Rhea" id="RHEA-COMP:9659"/>
        <dbReference type="Rhea" id="RHEA-COMP:9674"/>
        <dbReference type="ChEBI" id="CHEBI:15378"/>
        <dbReference type="ChEBI" id="CHEBI:30616"/>
        <dbReference type="ChEBI" id="CHEBI:33019"/>
        <dbReference type="ChEBI" id="CHEBI:58048"/>
        <dbReference type="ChEBI" id="CHEBI:78442"/>
        <dbReference type="ChEBI" id="CHEBI:78515"/>
        <dbReference type="ChEBI" id="CHEBI:456215"/>
        <dbReference type="EC" id="6.1.1.22"/>
    </reaction>
</comment>
<comment type="similarity">
    <text evidence="1 7">Belongs to the class-II aminoacyl-tRNA synthetase family.</text>
</comment>
<evidence type="ECO:0000256" key="4">
    <source>
        <dbReference type="ARBA" id="ARBA00022840"/>
    </source>
</evidence>
<accession>L7VK64</accession>
<dbReference type="PROSITE" id="PS50862">
    <property type="entry name" value="AA_TRNA_LIGASE_II"/>
    <property type="match status" value="1"/>
</dbReference>
<proteinExistence type="inferred from homology"/>
<evidence type="ECO:0000256" key="2">
    <source>
        <dbReference type="ARBA" id="ARBA00022598"/>
    </source>
</evidence>
<keyword evidence="4 7" id="KW-0067">ATP-binding</keyword>
<gene>
    <name evidence="7 9" type="primary">asnS</name>
    <name evidence="9" type="ORF">ASNER_105</name>
</gene>
<evidence type="ECO:0000256" key="5">
    <source>
        <dbReference type="ARBA" id="ARBA00022917"/>
    </source>
</evidence>
<dbReference type="InterPro" id="IPR006195">
    <property type="entry name" value="aa-tRNA-synth_II"/>
</dbReference>
<keyword evidence="10" id="KW-1185">Reference proteome</keyword>
<dbReference type="PATRIC" id="fig|1133592.3.peg.91"/>
<evidence type="ECO:0000256" key="7">
    <source>
        <dbReference type="HAMAP-Rule" id="MF_00534"/>
    </source>
</evidence>
<keyword evidence="6 7" id="KW-0030">Aminoacyl-tRNA synthetase</keyword>
<evidence type="ECO:0000256" key="6">
    <source>
        <dbReference type="ARBA" id="ARBA00023146"/>
    </source>
</evidence>
<dbReference type="CDD" id="cd00776">
    <property type="entry name" value="AsxRS_core"/>
    <property type="match status" value="1"/>
</dbReference>
<dbReference type="Gene3D" id="3.30.930.10">
    <property type="entry name" value="Bira Bifunctional Protein, Domain 2"/>
    <property type="match status" value="1"/>
</dbReference>
<dbReference type="OrthoDB" id="9762036at2"/>
<evidence type="ECO:0000256" key="1">
    <source>
        <dbReference type="ARBA" id="ARBA00008226"/>
    </source>
</evidence>
<dbReference type="NCBIfam" id="TIGR00457">
    <property type="entry name" value="asnS"/>
    <property type="match status" value="1"/>
</dbReference>
<dbReference type="HAMAP" id="MF_00534">
    <property type="entry name" value="Asn_tRNA_synth"/>
    <property type="match status" value="1"/>
</dbReference>
<dbReference type="PRINTS" id="PR01042">
    <property type="entry name" value="TRNASYNTHASP"/>
</dbReference>
<reference evidence="9 10" key="1">
    <citation type="journal article" date="2013" name="Environ. Microbiol.">
        <title>The nutrient supplying capabilities of Uzinura, an endosymbiont of armoured scale insects.</title>
        <authorList>
            <person name="Sabree Z.L."/>
            <person name="Huang C.Y."/>
            <person name="Okusu A."/>
            <person name="Moran N.A."/>
            <person name="Normark B.B."/>
        </authorList>
    </citation>
    <scope>NUCLEOTIDE SEQUENCE [LARGE SCALE GENOMIC DNA]</scope>
    <source>
        <strain evidence="9 10">ASNER</strain>
    </source>
</reference>
<evidence type="ECO:0000313" key="9">
    <source>
        <dbReference type="EMBL" id="AGC66871.1"/>
    </source>
</evidence>
<feature type="domain" description="Aminoacyl-transfer RNA synthetases class-II family profile" evidence="8">
    <location>
        <begin position="148"/>
        <end position="451"/>
    </location>
</feature>
<dbReference type="SUPFAM" id="SSF55681">
    <property type="entry name" value="Class II aaRS and biotin synthetases"/>
    <property type="match status" value="1"/>
</dbReference>
<dbReference type="Proteomes" id="UP000011174">
    <property type="component" value="Chromosome"/>
</dbReference>
<dbReference type="PANTHER" id="PTHR22594:SF34">
    <property type="entry name" value="ASPARAGINE--TRNA LIGASE, MITOCHONDRIAL-RELATED"/>
    <property type="match status" value="1"/>
</dbReference>
<comment type="subcellular location">
    <subcellularLocation>
        <location evidence="7">Cytoplasm</location>
    </subcellularLocation>
</comment>
<dbReference type="KEGG" id="udi:ASNER_105"/>
<dbReference type="EC" id="6.1.1.22" evidence="7"/>
<dbReference type="CDD" id="cd04318">
    <property type="entry name" value="EcAsnRS_like_N"/>
    <property type="match status" value="1"/>
</dbReference>
<dbReference type="InterPro" id="IPR045864">
    <property type="entry name" value="aa-tRNA-synth_II/BPL/LPL"/>
</dbReference>
<sequence length="461" mass="54102">MTVFYEYKRITTKKNLIFQEVIVNGWVRYFRSNRFIIMNDGSTLKDLQIIVMESNFSKELLKKITIGIALQIRGIFTESTGKKQLAEVISTVIQIYNKVSVSEINKTILQPKFHKPETLRDQAHLRFRTKLFSSIMRIRHQLSFCAHEYFYYQGFFYIHTPIITSSDAEGVGGMFKVTIFNLNDLPKDDQQYIDHTKDFFGHETYLSVSGQLEGETAALSLGQIYTFGPTFRAENSNTLRHLSEFWMIEPEIAFYEITDNMNLAEDILNYFLIKILKRCKEDIYYLKSKEDMLLERLQLIVDNSFCRISYTEAITILTSQPKIKHTIHWGIDLLSEHERYLVEHFCRPIILLDAPAEGKAFYMRLNDDEKTVSSMDILFPRIGEVIGGSQREERYELLLNRMQTLDIYEKPYWWYLDTRRFGSVPHSGFGLGFDRLVQFITGILNIRDIIPFPRTPKNAEF</sequence>
<dbReference type="GO" id="GO:0005524">
    <property type="term" value="F:ATP binding"/>
    <property type="evidence" value="ECO:0007669"/>
    <property type="project" value="UniProtKB-UniRule"/>
</dbReference>
<dbReference type="EMBL" id="CP003263">
    <property type="protein sequence ID" value="AGC66871.1"/>
    <property type="molecule type" value="Genomic_DNA"/>
</dbReference>
<evidence type="ECO:0000313" key="10">
    <source>
        <dbReference type="Proteomes" id="UP000011174"/>
    </source>
</evidence>
<dbReference type="FunFam" id="3.30.930.10:FF:000016">
    <property type="entry name" value="Asparagine--tRNA ligase"/>
    <property type="match status" value="1"/>
</dbReference>
<evidence type="ECO:0000259" key="8">
    <source>
        <dbReference type="PROSITE" id="PS50862"/>
    </source>
</evidence>
<dbReference type="InterPro" id="IPR004522">
    <property type="entry name" value="Asn-tRNA-ligase"/>
</dbReference>
<dbReference type="NCBIfam" id="NF003037">
    <property type="entry name" value="PRK03932.1"/>
    <property type="match status" value="1"/>
</dbReference>
<dbReference type="AlphaFoldDB" id="L7VK64"/>
<comment type="subunit">
    <text evidence="7">Homodimer.</text>
</comment>
<dbReference type="GO" id="GO:0005737">
    <property type="term" value="C:cytoplasm"/>
    <property type="evidence" value="ECO:0007669"/>
    <property type="project" value="UniProtKB-SubCell"/>
</dbReference>
<dbReference type="Gene3D" id="2.40.50.140">
    <property type="entry name" value="Nucleic acid-binding proteins"/>
    <property type="match status" value="1"/>
</dbReference>
<keyword evidence="7" id="KW-0963">Cytoplasm</keyword>
<dbReference type="InterPro" id="IPR002312">
    <property type="entry name" value="Asp/Asn-tRNA-synth_IIb"/>
</dbReference>
<dbReference type="GO" id="GO:0006421">
    <property type="term" value="P:asparaginyl-tRNA aminoacylation"/>
    <property type="evidence" value="ECO:0007669"/>
    <property type="project" value="UniProtKB-UniRule"/>
</dbReference>
<dbReference type="Pfam" id="PF00152">
    <property type="entry name" value="tRNA-synt_2"/>
    <property type="match status" value="1"/>
</dbReference>
<dbReference type="STRING" id="1133592.ASNER_105"/>
<keyword evidence="2 7" id="KW-0436">Ligase</keyword>
<keyword evidence="3 7" id="KW-0547">Nucleotide-binding</keyword>
<evidence type="ECO:0000256" key="3">
    <source>
        <dbReference type="ARBA" id="ARBA00022741"/>
    </source>
</evidence>
<dbReference type="InterPro" id="IPR012340">
    <property type="entry name" value="NA-bd_OB-fold"/>
</dbReference>